<protein>
    <recommendedName>
        <fullName evidence="3">Peptidoglycan binding-like domain-containing protein</fullName>
    </recommendedName>
</protein>
<keyword evidence="1" id="KW-0175">Coiled coil</keyword>
<dbReference type="Pfam" id="PF01471">
    <property type="entry name" value="PG_binding_1"/>
    <property type="match status" value="1"/>
</dbReference>
<dbReference type="STRING" id="1798406.A3A04_00695"/>
<evidence type="ECO:0000256" key="1">
    <source>
        <dbReference type="SAM" id="Coils"/>
    </source>
</evidence>
<evidence type="ECO:0000259" key="3">
    <source>
        <dbReference type="Pfam" id="PF01471"/>
    </source>
</evidence>
<dbReference type="AlphaFoldDB" id="A0A1G1ZNR5"/>
<evidence type="ECO:0000313" key="5">
    <source>
        <dbReference type="Proteomes" id="UP000178517"/>
    </source>
</evidence>
<dbReference type="InterPro" id="IPR002477">
    <property type="entry name" value="Peptidoglycan-bd-like"/>
</dbReference>
<sequence length="1157" mass="119255">MSNFAKKATSGVLSVTTAVWLSGAMLFVPVASAQQTTADLQAQIASLLAQIQALQAQLGAQSGGTTTTTSCSFTRDLTVGARGTDVKCLQQYLNGAGFEVAASGAGSPGNETETFGPLTRAAVVKWQSANGVSGTGYFGPISRAKYTAVAGTTTGGTTTGGTTTGGTTTVPGTGLVLSLASDNPGSASVPRGATSITFLKFNVAGNGTLDSLVFKRTGIGATADFNSAGLYLYEGNTRLTSGKSINSTTHEVSFVNLGLAVAGVRTLALRADLATGATAANVNAFELISTAGTPTPTGSLKSNSMTIGGQAVGGITIDDGAAASNPKLGQKEAELLEFKLTASSTEDIRITQLGLTEGGTIANENLTNFVIKQAGTEVAKAASIGSKDLVTFVFTTPYLLEKGQEKTFKLYADISGVARRDDTILFYVDSATDIEAIGATYGYPVTPTITNIDTSSETDSLTLQGGSVTITFNGPVVGDLPRRGQDVNVFDFSITSQNNVEIRNLRLNATTTALGSGEGFNDFKLWDKDTNAVISSATDVTTSTNVTVTDVITIGSGKTRNFKVTVDVDADNDDSDDIQVSLLTFQSSDIKNLDNNTFVSSTDVVPNAQLVGNLQDTRVPTLDVQRAGAPVSATSVLGTKAVPFVGFTLRAINDDIKITSLKIDASAATGMGTSAAEINGGVLNLALYDTEGTRVSDIESLTGSSLPVSATFDNLNFTVKKGSTAVLTVKADLSVASSGNNFVIATTASTSHFTAQDSQGNAPTIQGTNANTDGSVTIAQTSVGDVTVTRAGDDDESRAGIVLAGTESILAKFSFTSQNEEMTINKITFAVTATSTITATSATSTAFVDEVKTLKLYDGTTLITSANLVGGGEDAGRAIFENVGWKVGKDQTKTLTVKGVIATIDDGADTGAAFYVNVTSTGFEAQGASAKDTSIAGAAGREKQVFKTKPTITILSGSPDSLSNGNAATRVIKFRVTADPAGDISWKKIALAVSPSGATMSTTTTSNVELREITSGSTNLTIGTVTSGLNTTTNGNHSIAGSAGYVNITLSSEEVIGKGGYKDYEVRLTFEGVGNLANSVESVSTRLYLAETSSATSTTFYARDLNNGNVTGPTSSTANPSFVWSDRSVIGHSETTNDWNWGFYVKGLPSDSYQAKE</sequence>
<comment type="caution">
    <text evidence="4">The sequence shown here is derived from an EMBL/GenBank/DDBJ whole genome shotgun (WGS) entry which is preliminary data.</text>
</comment>
<dbReference type="InterPro" id="IPR036366">
    <property type="entry name" value="PGBDSf"/>
</dbReference>
<keyword evidence="2" id="KW-0732">Signal</keyword>
<feature type="coiled-coil region" evidence="1">
    <location>
        <begin position="30"/>
        <end position="57"/>
    </location>
</feature>
<feature type="chain" id="PRO_5009581835" description="Peptidoglycan binding-like domain-containing protein" evidence="2">
    <location>
        <begin position="34"/>
        <end position="1157"/>
    </location>
</feature>
<dbReference type="EMBL" id="MHJI01000010">
    <property type="protein sequence ID" value="OGY66069.1"/>
    <property type="molecule type" value="Genomic_DNA"/>
</dbReference>
<organism evidence="4 5">
    <name type="scientific">Candidatus Harrisonbacteria bacterium RIFCSPLOWO2_01_FULL_40_28</name>
    <dbReference type="NCBI Taxonomy" id="1798406"/>
    <lineage>
        <taxon>Bacteria</taxon>
        <taxon>Candidatus Harrisoniibacteriota</taxon>
    </lineage>
</organism>
<accession>A0A1G1ZNR5</accession>
<evidence type="ECO:0000256" key="2">
    <source>
        <dbReference type="SAM" id="SignalP"/>
    </source>
</evidence>
<dbReference type="Gene3D" id="1.10.101.10">
    <property type="entry name" value="PGBD-like superfamily/PGBD"/>
    <property type="match status" value="1"/>
</dbReference>
<feature type="domain" description="Peptidoglycan binding-like" evidence="3">
    <location>
        <begin position="82"/>
        <end position="140"/>
    </location>
</feature>
<reference evidence="4 5" key="1">
    <citation type="journal article" date="2016" name="Nat. Commun.">
        <title>Thousands of microbial genomes shed light on interconnected biogeochemical processes in an aquifer system.</title>
        <authorList>
            <person name="Anantharaman K."/>
            <person name="Brown C.T."/>
            <person name="Hug L.A."/>
            <person name="Sharon I."/>
            <person name="Castelle C.J."/>
            <person name="Probst A.J."/>
            <person name="Thomas B.C."/>
            <person name="Singh A."/>
            <person name="Wilkins M.J."/>
            <person name="Karaoz U."/>
            <person name="Brodie E.L."/>
            <person name="Williams K.H."/>
            <person name="Hubbard S.S."/>
            <person name="Banfield J.F."/>
        </authorList>
    </citation>
    <scope>NUCLEOTIDE SEQUENCE [LARGE SCALE GENOMIC DNA]</scope>
</reference>
<gene>
    <name evidence="4" type="ORF">A3A04_00695</name>
</gene>
<dbReference type="Proteomes" id="UP000178517">
    <property type="component" value="Unassembled WGS sequence"/>
</dbReference>
<feature type="signal peptide" evidence="2">
    <location>
        <begin position="1"/>
        <end position="33"/>
    </location>
</feature>
<proteinExistence type="predicted"/>
<dbReference type="SUPFAM" id="SSF47090">
    <property type="entry name" value="PGBD-like"/>
    <property type="match status" value="1"/>
</dbReference>
<dbReference type="InterPro" id="IPR036365">
    <property type="entry name" value="PGBD-like_sf"/>
</dbReference>
<name>A0A1G1ZNR5_9BACT</name>
<evidence type="ECO:0000313" key="4">
    <source>
        <dbReference type="EMBL" id="OGY66069.1"/>
    </source>
</evidence>